<dbReference type="PANTHER" id="PTHR34700:SF4">
    <property type="entry name" value="PHAGE-LIKE ELEMENT PBSX PROTEIN XKDP"/>
    <property type="match status" value="1"/>
</dbReference>
<dbReference type="PANTHER" id="PTHR34700">
    <property type="entry name" value="POTASSIUM BINDING PROTEIN KBP"/>
    <property type="match status" value="1"/>
</dbReference>
<organism evidence="3 4">
    <name type="scientific">Methylopila musalis</name>
    <dbReference type="NCBI Taxonomy" id="1134781"/>
    <lineage>
        <taxon>Bacteria</taxon>
        <taxon>Pseudomonadati</taxon>
        <taxon>Pseudomonadota</taxon>
        <taxon>Alphaproteobacteria</taxon>
        <taxon>Hyphomicrobiales</taxon>
        <taxon>Methylopilaceae</taxon>
        <taxon>Methylopila</taxon>
    </lineage>
</organism>
<reference evidence="4" key="1">
    <citation type="journal article" date="2019" name="Int. J. Syst. Evol. Microbiol.">
        <title>The Global Catalogue of Microorganisms (GCM) 10K type strain sequencing project: providing services to taxonomists for standard genome sequencing and annotation.</title>
        <authorList>
            <consortium name="The Broad Institute Genomics Platform"/>
            <consortium name="The Broad Institute Genome Sequencing Center for Infectious Disease"/>
            <person name="Wu L."/>
            <person name="Ma J."/>
        </authorList>
    </citation>
    <scope>NUCLEOTIDE SEQUENCE [LARGE SCALE GENOMIC DNA]</scope>
    <source>
        <strain evidence="4">CCUG 61696</strain>
    </source>
</reference>
<dbReference type="SUPFAM" id="SSF54106">
    <property type="entry name" value="LysM domain"/>
    <property type="match status" value="1"/>
</dbReference>
<dbReference type="SMART" id="SM00257">
    <property type="entry name" value="LysM"/>
    <property type="match status" value="1"/>
</dbReference>
<evidence type="ECO:0000256" key="1">
    <source>
        <dbReference type="SAM" id="MobiDB-lite"/>
    </source>
</evidence>
<comment type="caution">
    <text evidence="3">The sequence shown here is derived from an EMBL/GenBank/DDBJ whole genome shotgun (WGS) entry which is preliminary data.</text>
</comment>
<gene>
    <name evidence="3" type="ORF">ACFQ4O_15220</name>
</gene>
<sequence>APSAERPASTVQNPEGPASTPEAGQTAPSASSAPSADAVVGVLETAKVQRGDSLWRISRSAYGRGARYTVIYAANDGQIRNPNVIYPGQVLVLPRSDADDAAAR</sequence>
<dbReference type="Pfam" id="PF01476">
    <property type="entry name" value="LysM"/>
    <property type="match status" value="1"/>
</dbReference>
<feature type="domain" description="LysM" evidence="2">
    <location>
        <begin position="44"/>
        <end position="93"/>
    </location>
</feature>
<dbReference type="InterPro" id="IPR036779">
    <property type="entry name" value="LysM_dom_sf"/>
</dbReference>
<dbReference type="PROSITE" id="PS51782">
    <property type="entry name" value="LYSM"/>
    <property type="match status" value="1"/>
</dbReference>
<dbReference type="Proteomes" id="UP001597171">
    <property type="component" value="Unassembled WGS sequence"/>
</dbReference>
<name>A0ABW3ZBK4_9HYPH</name>
<evidence type="ECO:0000313" key="3">
    <source>
        <dbReference type="EMBL" id="MFD1333348.1"/>
    </source>
</evidence>
<feature type="compositionally biased region" description="Low complexity" evidence="1">
    <location>
        <begin position="27"/>
        <end position="36"/>
    </location>
</feature>
<dbReference type="Gene3D" id="3.10.350.10">
    <property type="entry name" value="LysM domain"/>
    <property type="match status" value="1"/>
</dbReference>
<dbReference type="InterPro" id="IPR018392">
    <property type="entry name" value="LysM"/>
</dbReference>
<dbReference type="RefSeq" id="WP_378776823.1">
    <property type="nucleotide sequence ID" value="NZ_JBHTMX010000210.1"/>
</dbReference>
<keyword evidence="4" id="KW-1185">Reference proteome</keyword>
<dbReference type="InterPro" id="IPR052196">
    <property type="entry name" value="Bact_Kbp"/>
</dbReference>
<dbReference type="CDD" id="cd00118">
    <property type="entry name" value="LysM"/>
    <property type="match status" value="1"/>
</dbReference>
<evidence type="ECO:0000313" key="4">
    <source>
        <dbReference type="Proteomes" id="UP001597171"/>
    </source>
</evidence>
<dbReference type="EMBL" id="JBHTMX010000210">
    <property type="protein sequence ID" value="MFD1333348.1"/>
    <property type="molecule type" value="Genomic_DNA"/>
</dbReference>
<feature type="region of interest" description="Disordered" evidence="1">
    <location>
        <begin position="1"/>
        <end position="37"/>
    </location>
</feature>
<proteinExistence type="predicted"/>
<feature type="non-terminal residue" evidence="3">
    <location>
        <position position="1"/>
    </location>
</feature>
<protein>
    <submittedName>
        <fullName evidence="3">LysM peptidoglycan-binding domain-containing protein</fullName>
    </submittedName>
</protein>
<accession>A0ABW3ZBK4</accession>
<evidence type="ECO:0000259" key="2">
    <source>
        <dbReference type="PROSITE" id="PS51782"/>
    </source>
</evidence>